<organism evidence="6 7">
    <name type="scientific">Ramlibacter tataouinensis</name>
    <dbReference type="NCBI Taxonomy" id="94132"/>
    <lineage>
        <taxon>Bacteria</taxon>
        <taxon>Pseudomonadati</taxon>
        <taxon>Pseudomonadota</taxon>
        <taxon>Betaproteobacteria</taxon>
        <taxon>Burkholderiales</taxon>
        <taxon>Comamonadaceae</taxon>
        <taxon>Ramlibacter</taxon>
    </lineage>
</organism>
<dbReference type="InterPro" id="IPR010102">
    <property type="entry name" value="Succ_semiAld_DH"/>
</dbReference>
<dbReference type="EC" id="1.2.1.16" evidence="6"/>
<dbReference type="Gene3D" id="3.40.309.10">
    <property type="entry name" value="Aldehyde Dehydrogenase, Chain A, domain 2"/>
    <property type="match status" value="1"/>
</dbReference>
<evidence type="ECO:0000259" key="5">
    <source>
        <dbReference type="Pfam" id="PF00171"/>
    </source>
</evidence>
<keyword evidence="2 4" id="KW-0560">Oxidoreductase</keyword>
<dbReference type="InterPro" id="IPR016160">
    <property type="entry name" value="Ald_DH_CS_CYS"/>
</dbReference>
<dbReference type="PANTHER" id="PTHR43353:SF5">
    <property type="entry name" value="SUCCINATE-SEMIALDEHYDE DEHYDROGENASE, MITOCHONDRIAL"/>
    <property type="match status" value="1"/>
</dbReference>
<dbReference type="FunFam" id="3.40.605.10:FF:000005">
    <property type="entry name" value="Succinate-semialdehyde dehydrogenase I"/>
    <property type="match status" value="1"/>
</dbReference>
<sequence>MDMKSSPLALLKDASLLKTDALVNGEWVKGPARFDVHDPATGAKLADVADLGPAEAEQAIAAANAAWPAWRSKTAKERSIILRKWFDLLMANQEDLGRLMTAEQGKPFAEAKGEVAYGASFVEWFAEEAKRVNGETLPQFDNNRRLMVIRQPIGVCVAITPWNFPLAMITRKVAPALAAGCPVVVKPAELTPLTALAAAELGLRAGIPAGVLNMLTTSHSSAVGKVFCASDTVRHISFTGSTEVGRILMAQSAPTVKKLSLELGGNAPFIVFDDADVDSAVDGAIASKYRNAGQTCVCANRIYAQEGIYDRFVEKFAAKVKAMKVGNGFEDGVVQGPLIEPAAVDKVERHVQDALAKGAKVVVGGKKLQGQFFEPTVISGATGEMLCAREETFGPLAPVFRFKTEQEAIAAANNTEFGLASYFYSRDVGRIYRVSEALEYGMVGINVGIIATEHVPFGGVKQSGLGREGSHHGMDEYLEIKYLCVGDVLK</sequence>
<evidence type="ECO:0000313" key="7">
    <source>
        <dbReference type="Proteomes" id="UP000070433"/>
    </source>
</evidence>
<dbReference type="InterPro" id="IPR050740">
    <property type="entry name" value="Aldehyde_DH_Superfamily"/>
</dbReference>
<evidence type="ECO:0000256" key="1">
    <source>
        <dbReference type="ARBA" id="ARBA00009986"/>
    </source>
</evidence>
<dbReference type="InterPro" id="IPR029510">
    <property type="entry name" value="Ald_DH_CS_GLU"/>
</dbReference>
<evidence type="ECO:0000256" key="2">
    <source>
        <dbReference type="ARBA" id="ARBA00023002"/>
    </source>
</evidence>
<evidence type="ECO:0000313" key="6">
    <source>
        <dbReference type="EMBL" id="AMO24593.1"/>
    </source>
</evidence>
<dbReference type="GO" id="GO:0004777">
    <property type="term" value="F:succinate-semialdehyde dehydrogenase (NAD+) activity"/>
    <property type="evidence" value="ECO:0007669"/>
    <property type="project" value="TreeGrafter"/>
</dbReference>
<feature type="active site" evidence="3">
    <location>
        <position position="262"/>
    </location>
</feature>
<dbReference type="SUPFAM" id="SSF53720">
    <property type="entry name" value="ALDH-like"/>
    <property type="match status" value="1"/>
</dbReference>
<dbReference type="Proteomes" id="UP000070433">
    <property type="component" value="Chromosome"/>
</dbReference>
<dbReference type="FunFam" id="3.40.309.10:FF:000004">
    <property type="entry name" value="Succinate-semialdehyde dehydrogenase I"/>
    <property type="match status" value="1"/>
</dbReference>
<feature type="domain" description="Aldehyde dehydrogenase" evidence="5">
    <location>
        <begin position="27"/>
        <end position="482"/>
    </location>
</feature>
<dbReference type="PANTHER" id="PTHR43353">
    <property type="entry name" value="SUCCINATE-SEMIALDEHYDE DEHYDROGENASE, MITOCHONDRIAL"/>
    <property type="match status" value="1"/>
</dbReference>
<evidence type="ECO:0000256" key="3">
    <source>
        <dbReference type="PROSITE-ProRule" id="PRU10007"/>
    </source>
</evidence>
<keyword evidence="7" id="KW-1185">Reference proteome</keyword>
<dbReference type="InterPro" id="IPR016163">
    <property type="entry name" value="Ald_DH_C"/>
</dbReference>
<dbReference type="OrthoDB" id="6187633at2"/>
<dbReference type="InterPro" id="IPR015590">
    <property type="entry name" value="Aldehyde_DH_dom"/>
</dbReference>
<dbReference type="PATRIC" id="fig|94132.3.peg.3946"/>
<comment type="similarity">
    <text evidence="1 4">Belongs to the aldehyde dehydrogenase family.</text>
</comment>
<dbReference type="NCBIfam" id="TIGR01780">
    <property type="entry name" value="SSADH"/>
    <property type="match status" value="1"/>
</dbReference>
<dbReference type="GO" id="GO:0009450">
    <property type="term" value="P:gamma-aminobutyric acid catabolic process"/>
    <property type="evidence" value="ECO:0007669"/>
    <property type="project" value="InterPro"/>
</dbReference>
<accession>A0A127JXL6</accession>
<dbReference type="PROSITE" id="PS00070">
    <property type="entry name" value="ALDEHYDE_DEHYDR_CYS"/>
    <property type="match status" value="1"/>
</dbReference>
<proteinExistence type="inferred from homology"/>
<dbReference type="EMBL" id="CP010951">
    <property type="protein sequence ID" value="AMO24593.1"/>
    <property type="molecule type" value="Genomic_DNA"/>
</dbReference>
<dbReference type="RefSeq" id="WP_061502592.1">
    <property type="nucleotide sequence ID" value="NZ_CP010951.1"/>
</dbReference>
<dbReference type="CDD" id="cd07103">
    <property type="entry name" value="ALDH_F5_SSADH_GabD"/>
    <property type="match status" value="1"/>
</dbReference>
<protein>
    <submittedName>
        <fullName evidence="6">Succinate-semialdehyde dehydrogenase</fullName>
        <ecNumber evidence="6">1.2.1.16</ecNumber>
    </submittedName>
</protein>
<reference evidence="6 7" key="1">
    <citation type="journal article" date="2014" name="Int. J. Syst. Evol. Microbiol.">
        <title>Ramlibacter solisilvae sp. nov., isolated from forest soil, and emended description of the genus Ramlibacter.</title>
        <authorList>
            <person name="Lee H.J."/>
            <person name="Lee S.H."/>
            <person name="Lee S.S."/>
            <person name="Lee J.S."/>
            <person name="Kim Y."/>
            <person name="Kim S.C."/>
            <person name="Jeon C.O."/>
        </authorList>
    </citation>
    <scope>NUCLEOTIDE SEQUENCE [LARGE SCALE GENOMIC DNA]</scope>
    <source>
        <strain evidence="6 7">5-10</strain>
    </source>
</reference>
<evidence type="ECO:0000256" key="4">
    <source>
        <dbReference type="RuleBase" id="RU003345"/>
    </source>
</evidence>
<dbReference type="InterPro" id="IPR016162">
    <property type="entry name" value="Ald_DH_N"/>
</dbReference>
<dbReference type="Gene3D" id="3.40.605.10">
    <property type="entry name" value="Aldehyde Dehydrogenase, Chain A, domain 1"/>
    <property type="match status" value="1"/>
</dbReference>
<dbReference type="PROSITE" id="PS00687">
    <property type="entry name" value="ALDEHYDE_DEHYDR_GLU"/>
    <property type="match status" value="1"/>
</dbReference>
<name>A0A127JXL6_9BURK</name>
<dbReference type="InterPro" id="IPR016161">
    <property type="entry name" value="Ald_DH/histidinol_DH"/>
</dbReference>
<gene>
    <name evidence="6" type="primary">gabD</name>
    <name evidence="6" type="ORF">UC35_19335</name>
</gene>
<dbReference type="Pfam" id="PF00171">
    <property type="entry name" value="Aldedh"/>
    <property type="match status" value="1"/>
</dbReference>
<dbReference type="AlphaFoldDB" id="A0A127JXL6"/>